<evidence type="ECO:0000313" key="9">
    <source>
        <dbReference type="Proteomes" id="UP000186029"/>
    </source>
</evidence>
<evidence type="ECO:0000256" key="6">
    <source>
        <dbReference type="ARBA" id="ARBA00047820"/>
    </source>
</evidence>
<dbReference type="FunFam" id="3.90.80.10:FF:000003">
    <property type="entry name" value="Inorganic pyrophosphatase"/>
    <property type="match status" value="1"/>
</dbReference>
<comment type="subcellular location">
    <subcellularLocation>
        <location evidence="7">Cytoplasm</location>
    </subcellularLocation>
</comment>
<evidence type="ECO:0000256" key="4">
    <source>
        <dbReference type="ARBA" id="ARBA00022801"/>
    </source>
</evidence>
<dbReference type="Pfam" id="PF00719">
    <property type="entry name" value="Pyrophosphatase"/>
    <property type="match status" value="1"/>
</dbReference>
<comment type="cofactor">
    <cofactor evidence="1 7">
        <name>Mg(2+)</name>
        <dbReference type="ChEBI" id="CHEBI:18420"/>
    </cofactor>
</comment>
<accession>A0A1F5EJD2</accession>
<comment type="function">
    <text evidence="7">Catalyzes the hydrolysis of inorganic pyrophosphate (PPi) forming two phosphate ions.</text>
</comment>
<dbReference type="Gene3D" id="3.90.80.10">
    <property type="entry name" value="Inorganic pyrophosphatase"/>
    <property type="match status" value="1"/>
</dbReference>
<dbReference type="Proteomes" id="UP000186029">
    <property type="component" value="Unassembled WGS sequence"/>
</dbReference>
<evidence type="ECO:0000256" key="7">
    <source>
        <dbReference type="HAMAP-Rule" id="MF_00209"/>
    </source>
</evidence>
<feature type="binding site" evidence="7">
    <location>
        <position position="56"/>
    </location>
    <ligand>
        <name>substrate</name>
    </ligand>
</feature>
<reference evidence="8 9" key="1">
    <citation type="journal article" date="2016" name="Nat. Commun.">
        <title>Thousands of microbial genomes shed light on interconnected biogeochemical processes in an aquifer system.</title>
        <authorList>
            <person name="Anantharaman K."/>
            <person name="Brown C.T."/>
            <person name="Hug L.A."/>
            <person name="Sharon I."/>
            <person name="Castelle C.J."/>
            <person name="Probst A.J."/>
            <person name="Thomas B.C."/>
            <person name="Singh A."/>
            <person name="Wilkins M.J."/>
            <person name="Karaoz U."/>
            <person name="Brodie E.L."/>
            <person name="Williams K.H."/>
            <person name="Hubbard S.S."/>
            <person name="Banfield J.F."/>
        </authorList>
    </citation>
    <scope>NUCLEOTIDE SEQUENCE [LARGE SCALE GENOMIC DNA]</scope>
</reference>
<feature type="binding site" evidence="7">
    <location>
        <position position="140"/>
    </location>
    <ligand>
        <name>substrate</name>
    </ligand>
</feature>
<feature type="binding site" evidence="7">
    <location>
        <position position="44"/>
    </location>
    <ligand>
        <name>substrate</name>
    </ligand>
</feature>
<dbReference type="InterPro" id="IPR008162">
    <property type="entry name" value="Pyrophosphatase"/>
</dbReference>
<dbReference type="STRING" id="1797580.A2Z61_00880"/>
<feature type="binding site" evidence="7">
    <location>
        <position position="71"/>
    </location>
    <ligand>
        <name>Mg(2+)</name>
        <dbReference type="ChEBI" id="CHEBI:18420"/>
        <label>1</label>
    </ligand>
</feature>
<comment type="caution">
    <text evidence="8">The sequence shown here is derived from an EMBL/GenBank/DDBJ whole genome shotgun (WGS) entry which is preliminary data.</text>
</comment>
<dbReference type="GO" id="GO:0006796">
    <property type="term" value="P:phosphate-containing compound metabolic process"/>
    <property type="evidence" value="ECO:0007669"/>
    <property type="project" value="InterPro"/>
</dbReference>
<sequence length="178" mass="20526">MNLWHDISLGKNVPDEFNTIIEIPKGSYNKYEIDKETGLIALDRTNYSFAPYPFDYGFAPQTLWDDDDALDVIVLTTFPLNSGVLVRVRPVAIMEMTDSGESDNKIITVPVEDRRWDDVQKLDDINKHTLKEFKHFFETYKQLKGSESPVIARGYKDKNIAIEAISRSIKLYKEKFGK</sequence>
<dbReference type="HAMAP" id="MF_00209">
    <property type="entry name" value="Inorganic_PPase"/>
    <property type="match status" value="1"/>
</dbReference>
<keyword evidence="2 7" id="KW-0963">Cytoplasm</keyword>
<gene>
    <name evidence="7" type="primary">ppa</name>
    <name evidence="8" type="ORF">A2Z61_00880</name>
</gene>
<dbReference type="EC" id="3.6.1.1" evidence="7"/>
<evidence type="ECO:0000256" key="1">
    <source>
        <dbReference type="ARBA" id="ARBA00001946"/>
    </source>
</evidence>
<feature type="binding site" evidence="7">
    <location>
        <position position="71"/>
    </location>
    <ligand>
        <name>Mg(2+)</name>
        <dbReference type="ChEBI" id="CHEBI:18420"/>
        <label>2</label>
    </ligand>
</feature>
<evidence type="ECO:0000256" key="3">
    <source>
        <dbReference type="ARBA" id="ARBA00022723"/>
    </source>
</evidence>
<dbReference type="AlphaFoldDB" id="A0A1F5EJD2"/>
<comment type="subunit">
    <text evidence="7">Homohexamer.</text>
</comment>
<keyword evidence="5 7" id="KW-0460">Magnesium</keyword>
<dbReference type="CDD" id="cd00412">
    <property type="entry name" value="pyrophosphatase"/>
    <property type="match status" value="1"/>
</dbReference>
<proteinExistence type="inferred from homology"/>
<feature type="binding site" evidence="7">
    <location>
        <position position="103"/>
    </location>
    <ligand>
        <name>Mg(2+)</name>
        <dbReference type="ChEBI" id="CHEBI:18420"/>
        <label>1</label>
    </ligand>
</feature>
<keyword evidence="3 7" id="KW-0479">Metal-binding</keyword>
<dbReference type="InterPro" id="IPR036649">
    <property type="entry name" value="Pyrophosphatase_sf"/>
</dbReference>
<feature type="binding site" evidence="7">
    <location>
        <position position="30"/>
    </location>
    <ligand>
        <name>substrate</name>
    </ligand>
</feature>
<dbReference type="PANTHER" id="PTHR10286">
    <property type="entry name" value="INORGANIC PYROPHOSPHATASE"/>
    <property type="match status" value="1"/>
</dbReference>
<keyword evidence="4 7" id="KW-0378">Hydrolase</keyword>
<name>A0A1F5EJD2_9BACT</name>
<comment type="similarity">
    <text evidence="7">Belongs to the PPase family.</text>
</comment>
<dbReference type="EMBL" id="MFAC01000008">
    <property type="protein sequence ID" value="OGD67517.1"/>
    <property type="molecule type" value="Genomic_DNA"/>
</dbReference>
<dbReference type="GO" id="GO:0000287">
    <property type="term" value="F:magnesium ion binding"/>
    <property type="evidence" value="ECO:0007669"/>
    <property type="project" value="UniProtKB-UniRule"/>
</dbReference>
<protein>
    <recommendedName>
        <fullName evidence="7">Inorganic pyrophosphatase</fullName>
        <ecNumber evidence="7">3.6.1.1</ecNumber>
    </recommendedName>
    <alternativeName>
        <fullName evidence="7">Pyrophosphate phospho-hydrolase</fullName>
        <shortName evidence="7">PPase</shortName>
    </alternativeName>
</protein>
<dbReference type="SUPFAM" id="SSF50324">
    <property type="entry name" value="Inorganic pyrophosphatase"/>
    <property type="match status" value="1"/>
</dbReference>
<evidence type="ECO:0000256" key="5">
    <source>
        <dbReference type="ARBA" id="ARBA00022842"/>
    </source>
</evidence>
<dbReference type="GO" id="GO:0005737">
    <property type="term" value="C:cytoplasm"/>
    <property type="evidence" value="ECO:0007669"/>
    <property type="project" value="UniProtKB-SubCell"/>
</dbReference>
<evidence type="ECO:0000313" key="8">
    <source>
        <dbReference type="EMBL" id="OGD67517.1"/>
    </source>
</evidence>
<organism evidence="8 9">
    <name type="scientific">Candidatus Campbellbacteria bacterium RIFCSPLOWO2_02_35_12</name>
    <dbReference type="NCBI Taxonomy" id="1797580"/>
    <lineage>
        <taxon>Bacteria</taxon>
        <taxon>Candidatus Campbelliibacteriota</taxon>
    </lineage>
</organism>
<feature type="binding site" evidence="7">
    <location>
        <position position="66"/>
    </location>
    <ligand>
        <name>Mg(2+)</name>
        <dbReference type="ChEBI" id="CHEBI:18420"/>
        <label>1</label>
    </ligand>
</feature>
<comment type="catalytic activity">
    <reaction evidence="6 7">
        <text>diphosphate + H2O = 2 phosphate + H(+)</text>
        <dbReference type="Rhea" id="RHEA:24576"/>
        <dbReference type="ChEBI" id="CHEBI:15377"/>
        <dbReference type="ChEBI" id="CHEBI:15378"/>
        <dbReference type="ChEBI" id="CHEBI:33019"/>
        <dbReference type="ChEBI" id="CHEBI:43474"/>
        <dbReference type="EC" id="3.6.1.1"/>
    </reaction>
</comment>
<dbReference type="GO" id="GO:0004427">
    <property type="term" value="F:inorganic diphosphate phosphatase activity"/>
    <property type="evidence" value="ECO:0007669"/>
    <property type="project" value="UniProtKB-UniRule"/>
</dbReference>
<evidence type="ECO:0000256" key="2">
    <source>
        <dbReference type="ARBA" id="ARBA00022490"/>
    </source>
</evidence>